<dbReference type="GeneID" id="94367888"/>
<comment type="caution">
    <text evidence="2">The sequence shown here is derived from an EMBL/GenBank/DDBJ whole genome shotgun (WGS) entry which is preliminary data.</text>
</comment>
<dbReference type="RefSeq" id="WP_027885865.1">
    <property type="nucleotide sequence ID" value="NZ_BMWY01000001.1"/>
</dbReference>
<keyword evidence="3" id="KW-1185">Reference proteome</keyword>
<gene>
    <name evidence="2" type="ORF">GCM10008088_02450</name>
</gene>
<organism evidence="2 3">
    <name type="scientific">Mesonia mobilis</name>
    <dbReference type="NCBI Taxonomy" id="369791"/>
    <lineage>
        <taxon>Bacteria</taxon>
        <taxon>Pseudomonadati</taxon>
        <taxon>Bacteroidota</taxon>
        <taxon>Flavobacteriia</taxon>
        <taxon>Flavobacteriales</taxon>
        <taxon>Flavobacteriaceae</taxon>
        <taxon>Mesonia</taxon>
    </lineage>
</organism>
<sequence>MFAKFFIFILFIAAEITLGIYSLAISESLLARFLFFILSAFIVCALVIKISNRLLPDDDRREKKVMKKKAKKAQ</sequence>
<keyword evidence="1" id="KW-0472">Membrane</keyword>
<evidence type="ECO:0000256" key="1">
    <source>
        <dbReference type="SAM" id="Phobius"/>
    </source>
</evidence>
<reference evidence="3" key="1">
    <citation type="journal article" date="2019" name="Int. J. Syst. Evol. Microbiol.">
        <title>The Global Catalogue of Microorganisms (GCM) 10K type strain sequencing project: providing services to taxonomists for standard genome sequencing and annotation.</title>
        <authorList>
            <consortium name="The Broad Institute Genomics Platform"/>
            <consortium name="The Broad Institute Genome Sequencing Center for Infectious Disease"/>
            <person name="Wu L."/>
            <person name="Ma J."/>
        </authorList>
    </citation>
    <scope>NUCLEOTIDE SEQUENCE [LARGE SCALE GENOMIC DNA]</scope>
    <source>
        <strain evidence="3">KCTC 12708</strain>
    </source>
</reference>
<feature type="transmembrane region" description="Helical" evidence="1">
    <location>
        <begin position="5"/>
        <end position="24"/>
    </location>
</feature>
<evidence type="ECO:0000313" key="3">
    <source>
        <dbReference type="Proteomes" id="UP000615593"/>
    </source>
</evidence>
<proteinExistence type="predicted"/>
<keyword evidence="1" id="KW-0812">Transmembrane</keyword>
<name>A0ABQ3BGX0_9FLAO</name>
<evidence type="ECO:0000313" key="2">
    <source>
        <dbReference type="EMBL" id="GGZ44843.1"/>
    </source>
</evidence>
<dbReference type="EMBL" id="BMWY01000001">
    <property type="protein sequence ID" value="GGZ44843.1"/>
    <property type="molecule type" value="Genomic_DNA"/>
</dbReference>
<dbReference type="Proteomes" id="UP000615593">
    <property type="component" value="Unassembled WGS sequence"/>
</dbReference>
<feature type="transmembrane region" description="Helical" evidence="1">
    <location>
        <begin position="30"/>
        <end position="51"/>
    </location>
</feature>
<accession>A0ABQ3BGX0</accession>
<keyword evidence="1" id="KW-1133">Transmembrane helix</keyword>
<protein>
    <submittedName>
        <fullName evidence="2">Uncharacterized protein</fullName>
    </submittedName>
</protein>